<dbReference type="EMBL" id="UFYW01000001">
    <property type="protein sequence ID" value="STD81590.1"/>
    <property type="molecule type" value="Genomic_DNA"/>
</dbReference>
<keyword evidence="1" id="KW-0175">Coiled coil</keyword>
<protein>
    <submittedName>
        <fullName evidence="2">Uncharacterized protein</fullName>
    </submittedName>
</protein>
<feature type="coiled-coil region" evidence="1">
    <location>
        <begin position="77"/>
        <end position="104"/>
    </location>
</feature>
<dbReference type="AlphaFoldDB" id="A0A376GW10"/>
<name>A0A376GW10_ENTGA</name>
<evidence type="ECO:0000256" key="1">
    <source>
        <dbReference type="SAM" id="Coils"/>
    </source>
</evidence>
<evidence type="ECO:0000313" key="3">
    <source>
        <dbReference type="Proteomes" id="UP000254807"/>
    </source>
</evidence>
<reference evidence="2 3" key="1">
    <citation type="submission" date="2018-06" db="EMBL/GenBank/DDBJ databases">
        <authorList>
            <consortium name="Pathogen Informatics"/>
            <person name="Doyle S."/>
        </authorList>
    </citation>
    <scope>NUCLEOTIDE SEQUENCE [LARGE SCALE GENOMIC DNA]</scope>
    <source>
        <strain evidence="2 3">NCTC12360</strain>
    </source>
</reference>
<evidence type="ECO:0000313" key="2">
    <source>
        <dbReference type="EMBL" id="STD81590.1"/>
    </source>
</evidence>
<accession>A0A376GW10</accession>
<keyword evidence="3" id="KW-1185">Reference proteome</keyword>
<organism evidence="2 3">
    <name type="scientific">Enterococcus gallinarum</name>
    <dbReference type="NCBI Taxonomy" id="1353"/>
    <lineage>
        <taxon>Bacteria</taxon>
        <taxon>Bacillati</taxon>
        <taxon>Bacillota</taxon>
        <taxon>Bacilli</taxon>
        <taxon>Lactobacillales</taxon>
        <taxon>Enterococcaceae</taxon>
        <taxon>Enterococcus</taxon>
    </lineage>
</organism>
<proteinExistence type="predicted"/>
<gene>
    <name evidence="2" type="ORF">NCTC12360_00003</name>
</gene>
<dbReference type="Proteomes" id="UP000254807">
    <property type="component" value="Unassembled WGS sequence"/>
</dbReference>
<sequence>MNGLFFRKTSLSLSIVRTSKNILEGVAYEKTTTTAQRKSLYRESTEAKENPFKKSSEMDLVFGFISCFSGGLAFFQSMKTKVQVSFLKDEIQQLQKKEVQSRSELTYTPEIESFMNRFVALYMNTFDNQE</sequence>